<dbReference type="InterPro" id="IPR014948">
    <property type="entry name" value="BrxA"/>
</dbReference>
<reference evidence="1" key="2">
    <citation type="journal article" date="2021" name="PeerJ">
        <title>Extensive microbial diversity within the chicken gut microbiome revealed by metagenomics and culture.</title>
        <authorList>
            <person name="Gilroy R."/>
            <person name="Ravi A."/>
            <person name="Getino M."/>
            <person name="Pursley I."/>
            <person name="Horton D.L."/>
            <person name="Alikhan N.F."/>
            <person name="Baker D."/>
            <person name="Gharbi K."/>
            <person name="Hall N."/>
            <person name="Watson M."/>
            <person name="Adriaenssens E.M."/>
            <person name="Foster-Nyarko E."/>
            <person name="Jarju S."/>
            <person name="Secka A."/>
            <person name="Antonio M."/>
            <person name="Oren A."/>
            <person name="Chaudhuri R.R."/>
            <person name="La Ragione R."/>
            <person name="Hildebrand F."/>
            <person name="Pallen M.J."/>
        </authorList>
    </citation>
    <scope>NUCLEOTIDE SEQUENCE</scope>
    <source>
        <strain evidence="1">ChiHjej12B11-29160</strain>
    </source>
</reference>
<dbReference type="EMBL" id="DVMQ01000016">
    <property type="protein sequence ID" value="HIU24260.1"/>
    <property type="molecule type" value="Genomic_DNA"/>
</dbReference>
<dbReference type="Gene3D" id="1.10.3540.10">
    <property type="entry name" value="uncharacterized protein from magnetospirillum magneticum domain"/>
    <property type="match status" value="1"/>
</dbReference>
<comment type="caution">
    <text evidence="1">The sequence shown here is derived from an EMBL/GenBank/DDBJ whole genome shotgun (WGS) entry which is preliminary data.</text>
</comment>
<proteinExistence type="predicted"/>
<dbReference type="AlphaFoldDB" id="A0A9D1L4W9"/>
<gene>
    <name evidence="1" type="ORF">IAD17_05005</name>
</gene>
<dbReference type="Proteomes" id="UP000824078">
    <property type="component" value="Unassembled WGS sequence"/>
</dbReference>
<dbReference type="Pfam" id="PF08849">
    <property type="entry name" value="BrxA"/>
    <property type="match status" value="1"/>
</dbReference>
<dbReference type="InterPro" id="IPR023137">
    <property type="entry name" value="BrxA_sf"/>
</dbReference>
<accession>A0A9D1L4W9</accession>
<organism evidence="1 2">
    <name type="scientific">Candidatus Coprovicinus avistercoris</name>
    <dbReference type="NCBI Taxonomy" id="2840754"/>
    <lineage>
        <taxon>Bacteria</taxon>
        <taxon>Bacillati</taxon>
        <taxon>Actinomycetota</taxon>
        <taxon>Coriobacteriia</taxon>
        <taxon>Coriobacteriales</taxon>
        <taxon>Coriobacteriaceae</taxon>
        <taxon>Coriobacteriaceae incertae sedis</taxon>
        <taxon>Candidatus Coprovicinus</taxon>
    </lineage>
</organism>
<sequence>MPTVTHYNGALTRESFLLNEMRLTARLYADEHLQGAAVQQQICENNLFQYPTERSQRSLSKVCCRRLERLSQDKTVREQLIDLIAHGTTEQAAQTALYAIMCDNRLVWEFMVYVIGGKFRRNDLFLSNREITTFIHGLASQDATLASWSDATCNKIRQVLNRMLVDTGMKSSVRSEQLIVPYLDGTLKQAICSNGDKAALAAFGVCGEV</sequence>
<reference evidence="1" key="1">
    <citation type="submission" date="2020-10" db="EMBL/GenBank/DDBJ databases">
        <authorList>
            <person name="Gilroy R."/>
        </authorList>
    </citation>
    <scope>NUCLEOTIDE SEQUENCE</scope>
    <source>
        <strain evidence="1">ChiHjej12B11-29160</strain>
    </source>
</reference>
<name>A0A9D1L4W9_9ACTN</name>
<evidence type="ECO:0000313" key="1">
    <source>
        <dbReference type="EMBL" id="HIU24260.1"/>
    </source>
</evidence>
<evidence type="ECO:0000313" key="2">
    <source>
        <dbReference type="Proteomes" id="UP000824078"/>
    </source>
</evidence>
<protein>
    <submittedName>
        <fullName evidence="1">DUF1819 family protein</fullName>
    </submittedName>
</protein>